<keyword evidence="5" id="KW-0448">Lipopolysaccharide biosynthesis</keyword>
<feature type="transmembrane region" description="Helical" evidence="8">
    <location>
        <begin position="233"/>
        <end position="254"/>
    </location>
</feature>
<dbReference type="SUPFAM" id="SSF53448">
    <property type="entry name" value="Nucleotide-diphospho-sugar transferases"/>
    <property type="match status" value="1"/>
</dbReference>
<dbReference type="Pfam" id="PF00535">
    <property type="entry name" value="Glycos_transf_2"/>
    <property type="match status" value="1"/>
</dbReference>
<evidence type="ECO:0000256" key="7">
    <source>
        <dbReference type="ARBA" id="ARBA00023136"/>
    </source>
</evidence>
<gene>
    <name evidence="10" type="ORF">H8S77_01440</name>
</gene>
<dbReference type="PANTHER" id="PTHR48090">
    <property type="entry name" value="UNDECAPRENYL-PHOSPHATE 4-DEOXY-4-FORMAMIDO-L-ARABINOSE TRANSFERASE-RELATED"/>
    <property type="match status" value="1"/>
</dbReference>
<proteinExistence type="predicted"/>
<evidence type="ECO:0000256" key="8">
    <source>
        <dbReference type="SAM" id="Phobius"/>
    </source>
</evidence>
<dbReference type="RefSeq" id="WP_186958010.1">
    <property type="nucleotide sequence ID" value="NZ_JACOOI010000001.1"/>
</dbReference>
<dbReference type="EMBL" id="JACOOI010000001">
    <property type="protein sequence ID" value="MBC5641553.1"/>
    <property type="molecule type" value="Genomic_DNA"/>
</dbReference>
<comment type="caution">
    <text evidence="10">The sequence shown here is derived from an EMBL/GenBank/DDBJ whole genome shotgun (WGS) entry which is preliminary data.</text>
</comment>
<accession>A0ABR7DVM0</accession>
<keyword evidence="2" id="KW-0328">Glycosyltransferase</keyword>
<evidence type="ECO:0000259" key="9">
    <source>
        <dbReference type="Pfam" id="PF00535"/>
    </source>
</evidence>
<evidence type="ECO:0000256" key="5">
    <source>
        <dbReference type="ARBA" id="ARBA00022985"/>
    </source>
</evidence>
<evidence type="ECO:0000256" key="1">
    <source>
        <dbReference type="ARBA" id="ARBA00022475"/>
    </source>
</evidence>
<evidence type="ECO:0000256" key="6">
    <source>
        <dbReference type="ARBA" id="ARBA00022989"/>
    </source>
</evidence>
<reference evidence="10 11" key="1">
    <citation type="submission" date="2020-08" db="EMBL/GenBank/DDBJ databases">
        <title>Genome public.</title>
        <authorList>
            <person name="Liu C."/>
            <person name="Sun Q."/>
        </authorList>
    </citation>
    <scope>NUCLEOTIDE SEQUENCE [LARGE SCALE GENOMIC DNA]</scope>
    <source>
        <strain evidence="10 11">BX2</strain>
    </source>
</reference>
<feature type="transmembrane region" description="Helical" evidence="8">
    <location>
        <begin position="266"/>
        <end position="291"/>
    </location>
</feature>
<dbReference type="Gene3D" id="3.90.550.10">
    <property type="entry name" value="Spore Coat Polysaccharide Biosynthesis Protein SpsA, Chain A"/>
    <property type="match status" value="1"/>
</dbReference>
<dbReference type="CDD" id="cd04187">
    <property type="entry name" value="DPM1_like_bac"/>
    <property type="match status" value="1"/>
</dbReference>
<sequence>MKKPPKNISIVIPCFNEDACLNVLYEELCPVMDKLSCPYELIFVDDGSTDHTLETILLLSEQDFHVRWLSFSRNFGHQKALKAGLDYSQGEVVITMDADMQHPSALIFDMLACWADGYDIVDTIRIDSKQSNCFKTVSSRLFYRLMNFLSDVTVTEGCADFRLLDRKVIEALRGCREEYLFLRGMVSWVGFHRKQIPYQARMRYAGTTKYSLKKMILFAICGITSFSIRPLRWAILFAAFFALLSITEIIYVLYAVFISGQAVTGWASLAILISVLGAVILLMLGIIGEYLGKMFMQCKNRPEYIVRSENCSSSFNV</sequence>
<keyword evidence="1" id="KW-1003">Cell membrane</keyword>
<dbReference type="PANTHER" id="PTHR48090:SF3">
    <property type="entry name" value="UNDECAPRENYL-PHOSPHATE 4-DEOXY-4-FORMAMIDO-L-ARABINOSE TRANSFERASE"/>
    <property type="match status" value="1"/>
</dbReference>
<evidence type="ECO:0000256" key="3">
    <source>
        <dbReference type="ARBA" id="ARBA00022679"/>
    </source>
</evidence>
<evidence type="ECO:0000313" key="10">
    <source>
        <dbReference type="EMBL" id="MBC5641553.1"/>
    </source>
</evidence>
<dbReference type="InterPro" id="IPR050256">
    <property type="entry name" value="Glycosyltransferase_2"/>
</dbReference>
<organism evidence="10 11">
    <name type="scientific">Parabacteroides segnis</name>
    <dbReference type="NCBI Taxonomy" id="2763058"/>
    <lineage>
        <taxon>Bacteria</taxon>
        <taxon>Pseudomonadati</taxon>
        <taxon>Bacteroidota</taxon>
        <taxon>Bacteroidia</taxon>
        <taxon>Bacteroidales</taxon>
        <taxon>Tannerellaceae</taxon>
        <taxon>Parabacteroides</taxon>
    </lineage>
</organism>
<evidence type="ECO:0000256" key="2">
    <source>
        <dbReference type="ARBA" id="ARBA00022676"/>
    </source>
</evidence>
<keyword evidence="6 8" id="KW-1133">Transmembrane helix</keyword>
<name>A0ABR7DVM0_9BACT</name>
<keyword evidence="11" id="KW-1185">Reference proteome</keyword>
<dbReference type="InterPro" id="IPR029044">
    <property type="entry name" value="Nucleotide-diphossugar_trans"/>
</dbReference>
<feature type="domain" description="Glycosyltransferase 2-like" evidence="9">
    <location>
        <begin position="9"/>
        <end position="172"/>
    </location>
</feature>
<evidence type="ECO:0000256" key="4">
    <source>
        <dbReference type="ARBA" id="ARBA00022692"/>
    </source>
</evidence>
<evidence type="ECO:0000313" key="11">
    <source>
        <dbReference type="Proteomes" id="UP000644010"/>
    </source>
</evidence>
<keyword evidence="4 8" id="KW-0812">Transmembrane</keyword>
<dbReference type="Proteomes" id="UP000644010">
    <property type="component" value="Unassembled WGS sequence"/>
</dbReference>
<dbReference type="InterPro" id="IPR001173">
    <property type="entry name" value="Glyco_trans_2-like"/>
</dbReference>
<keyword evidence="7 8" id="KW-0472">Membrane</keyword>
<keyword evidence="3" id="KW-0808">Transferase</keyword>
<protein>
    <submittedName>
        <fullName evidence="10">Glycosyltransferase family 2 protein</fullName>
    </submittedName>
</protein>